<proteinExistence type="predicted"/>
<accession>A0ACC1N3T9</accession>
<dbReference type="EMBL" id="JANJQO010000952">
    <property type="protein sequence ID" value="KAJ2973579.1"/>
    <property type="molecule type" value="Genomic_DNA"/>
</dbReference>
<gene>
    <name evidence="1" type="ORF">NQ176_g6527</name>
</gene>
<name>A0ACC1N3T9_9HYPO</name>
<evidence type="ECO:0000313" key="2">
    <source>
        <dbReference type="Proteomes" id="UP001143910"/>
    </source>
</evidence>
<comment type="caution">
    <text evidence="1">The sequence shown here is derived from an EMBL/GenBank/DDBJ whole genome shotgun (WGS) entry which is preliminary data.</text>
</comment>
<reference evidence="1" key="1">
    <citation type="submission" date="2022-08" db="EMBL/GenBank/DDBJ databases">
        <title>Genome Sequence of Lecanicillium fungicola.</title>
        <authorList>
            <person name="Buettner E."/>
        </authorList>
    </citation>
    <scope>NUCLEOTIDE SEQUENCE</scope>
    <source>
        <strain evidence="1">Babe33</strain>
    </source>
</reference>
<evidence type="ECO:0000313" key="1">
    <source>
        <dbReference type="EMBL" id="KAJ2973579.1"/>
    </source>
</evidence>
<sequence length="223" mass="25425">MATAMALTLHGRAMGVNPWKVAIILEELGVSYKHKLWAFPDLKKEPFESLNPNGRVPALEDPNTGVTIFESGAIIDYLLDTYDKSNKLSPGIDKPSQKYAMRSWRDFQMSGQGPYFGQGVWFTKYHPEKLESARERYRKEARRIVGVIDRHLNKQKTEYLTGSVASYADLMFVPWNIALEMLLPEGTDLATEFPNFNSWWQKILARPMVAKVLAEREKAIASL</sequence>
<dbReference type="Proteomes" id="UP001143910">
    <property type="component" value="Unassembled WGS sequence"/>
</dbReference>
<organism evidence="1 2">
    <name type="scientific">Zarea fungicola</name>
    <dbReference type="NCBI Taxonomy" id="93591"/>
    <lineage>
        <taxon>Eukaryota</taxon>
        <taxon>Fungi</taxon>
        <taxon>Dikarya</taxon>
        <taxon>Ascomycota</taxon>
        <taxon>Pezizomycotina</taxon>
        <taxon>Sordariomycetes</taxon>
        <taxon>Hypocreomycetidae</taxon>
        <taxon>Hypocreales</taxon>
        <taxon>Cordycipitaceae</taxon>
        <taxon>Zarea</taxon>
    </lineage>
</organism>
<protein>
    <submittedName>
        <fullName evidence="1">Uncharacterized protein</fullName>
    </submittedName>
</protein>
<keyword evidence="2" id="KW-1185">Reference proteome</keyword>